<dbReference type="Proteomes" id="UP000837801">
    <property type="component" value="Unassembled WGS sequence"/>
</dbReference>
<evidence type="ECO:0000256" key="1">
    <source>
        <dbReference type="SAM" id="SignalP"/>
    </source>
</evidence>
<keyword evidence="1" id="KW-0732">Signal</keyword>
<gene>
    <name evidence="2" type="ORF">CLIB1423_02S10088</name>
</gene>
<keyword evidence="3" id="KW-1185">Reference proteome</keyword>
<comment type="caution">
    <text evidence="2">The sequence shown here is derived from an EMBL/GenBank/DDBJ whole genome shotgun (WGS) entry which is preliminary data.</text>
</comment>
<feature type="chain" id="PRO_5040253647" evidence="1">
    <location>
        <begin position="21"/>
        <end position="212"/>
    </location>
</feature>
<dbReference type="AlphaFoldDB" id="A0A9P0VWJ7"/>
<accession>A0A9P0VWJ7</accession>
<organism evidence="2 3">
    <name type="scientific">[Candida] railenensis</name>
    <dbReference type="NCBI Taxonomy" id="45579"/>
    <lineage>
        <taxon>Eukaryota</taxon>
        <taxon>Fungi</taxon>
        <taxon>Dikarya</taxon>
        <taxon>Ascomycota</taxon>
        <taxon>Saccharomycotina</taxon>
        <taxon>Pichiomycetes</taxon>
        <taxon>Debaryomycetaceae</taxon>
        <taxon>Kurtzmaniella</taxon>
    </lineage>
</organism>
<dbReference type="OrthoDB" id="4091906at2759"/>
<proteinExistence type="predicted"/>
<dbReference type="EMBL" id="CAKXYY010000002">
    <property type="protein sequence ID" value="CAH2351004.1"/>
    <property type="molecule type" value="Genomic_DNA"/>
</dbReference>
<evidence type="ECO:0000313" key="2">
    <source>
        <dbReference type="EMBL" id="CAH2351004.1"/>
    </source>
</evidence>
<reference evidence="2" key="1">
    <citation type="submission" date="2022-03" db="EMBL/GenBank/DDBJ databases">
        <authorList>
            <person name="Legras J.-L."/>
            <person name="Devillers H."/>
            <person name="Grondin C."/>
        </authorList>
    </citation>
    <scope>NUCLEOTIDE SEQUENCE</scope>
    <source>
        <strain evidence="2">CLIB 1423</strain>
    </source>
</reference>
<sequence>MKFFTSIVFLIYTLAATVLAAPLDKRIYQPTSAVFSLIAHHKGAIFQYNLVKFDGTELVLDADDAAFFGRIKGSTGYTLNLPKANVNSSSNSTSNSTALASTTSVIVNSKNQLITSKTGVNASEDFGVEKSLLTYKGSNKFVACPDRSYKQQYGIFFQGNVTNSSTICPNNATGYEIQLMIQVDATLNYSPETNKNTISTRFINTLKRAVRA</sequence>
<feature type="signal peptide" evidence="1">
    <location>
        <begin position="1"/>
        <end position="20"/>
    </location>
</feature>
<evidence type="ECO:0000313" key="3">
    <source>
        <dbReference type="Proteomes" id="UP000837801"/>
    </source>
</evidence>
<name>A0A9P0VWJ7_9ASCO</name>
<protein>
    <submittedName>
        <fullName evidence="2">Uncharacterized protein</fullName>
    </submittedName>
</protein>